<feature type="domain" description="OAA-family lectin sugar binding" evidence="4">
    <location>
        <begin position="204"/>
        <end position="266"/>
    </location>
</feature>
<dbReference type="AlphaFoldDB" id="L7UN25"/>
<evidence type="ECO:0000256" key="2">
    <source>
        <dbReference type="ARBA" id="ARBA00022734"/>
    </source>
</evidence>
<dbReference type="KEGG" id="msd:MYSTI_07675"/>
<keyword evidence="6" id="KW-1185">Reference proteome</keyword>
<dbReference type="InterPro" id="IPR040964">
    <property type="entry name" value="SBD"/>
</dbReference>
<gene>
    <name evidence="5" type="ordered locus">MYSTI_07675</name>
</gene>
<evidence type="ECO:0000259" key="4">
    <source>
        <dbReference type="Pfam" id="PF17882"/>
    </source>
</evidence>
<dbReference type="HOGENOM" id="CLU_1041745_0_0_7"/>
<sequence>MSRYSVQNQWGGSSAQWNPGGAWVIGSRPNQNVIALNVTSSDGGKTLTGTMTYAGEGSIGFRGTLVGANNYKVENQWGGASAPWNPGGTFVLGYRLDQNVIAIDITSSDGGKTLAGTMKYSGEGPIGFKSELAEGSAYSVENQWGGATAPWNAGGLWSLGARQGQNVVAMNVTSNDGGKTLSGTMTYDKEGPIGFRGTLSGADTYTVENQWGGTTAPWHPGGQWIIGFRPNQNVVAVDVTSSDGGKTLSGTMTYDKEGPIGFRGTLS</sequence>
<dbReference type="eggNOG" id="ENOG502ZAWW">
    <property type="taxonomic scope" value="Bacteria"/>
</dbReference>
<dbReference type="Pfam" id="PF17882">
    <property type="entry name" value="SBD"/>
    <property type="match status" value="4"/>
</dbReference>
<feature type="domain" description="OAA-family lectin sugar binding" evidence="4">
    <location>
        <begin position="69"/>
        <end position="132"/>
    </location>
</feature>
<dbReference type="Gene3D" id="2.40.128.450">
    <property type="match status" value="2"/>
</dbReference>
<evidence type="ECO:0000256" key="1">
    <source>
        <dbReference type="ARBA" id="ARBA00008512"/>
    </source>
</evidence>
<keyword evidence="3" id="KW-0677">Repeat</keyword>
<protein>
    <submittedName>
        <fullName evidence="5">Myxo hemagglutinin</fullName>
    </submittedName>
</protein>
<feature type="domain" description="OAA-family lectin sugar binding" evidence="4">
    <location>
        <begin position="3"/>
        <end position="65"/>
    </location>
</feature>
<dbReference type="EMBL" id="CP004025">
    <property type="protein sequence ID" value="AGC48947.1"/>
    <property type="molecule type" value="Genomic_DNA"/>
</dbReference>
<proteinExistence type="inferred from homology"/>
<dbReference type="GO" id="GO:0030246">
    <property type="term" value="F:carbohydrate binding"/>
    <property type="evidence" value="ECO:0007669"/>
    <property type="project" value="UniProtKB-KW"/>
</dbReference>
<keyword evidence="2" id="KW-0430">Lectin</keyword>
<accession>L7UN25</accession>
<evidence type="ECO:0000256" key="3">
    <source>
        <dbReference type="ARBA" id="ARBA00022737"/>
    </source>
</evidence>
<dbReference type="InterPro" id="IPR053726">
    <property type="entry name" value="Bacterial_Lectin_Domain_sf"/>
</dbReference>
<name>L7UN25_MYXSD</name>
<reference evidence="5 6" key="1">
    <citation type="journal article" date="2013" name="Genome Announc.">
        <title>Complete genome sequence of Myxococcus stipitatus strain DSM 14675, a fruiting myxobacterium.</title>
        <authorList>
            <person name="Huntley S."/>
            <person name="Kneip S."/>
            <person name="Treuner-Lange A."/>
            <person name="Sogaard-Andersen L."/>
        </authorList>
    </citation>
    <scope>NUCLEOTIDE SEQUENCE [LARGE SCALE GENOMIC DNA]</scope>
    <source>
        <strain evidence="6">DSM 14675 / JCM 12634 / Mx s8</strain>
    </source>
</reference>
<comment type="similarity">
    <text evidence="1">Belongs to the bacterial lectin family.</text>
</comment>
<feature type="domain" description="OAA-family lectin sugar binding" evidence="4">
    <location>
        <begin position="137"/>
        <end position="199"/>
    </location>
</feature>
<dbReference type="OrthoDB" id="5380695at2"/>
<dbReference type="Proteomes" id="UP000011131">
    <property type="component" value="Chromosome"/>
</dbReference>
<evidence type="ECO:0000313" key="5">
    <source>
        <dbReference type="EMBL" id="AGC48947.1"/>
    </source>
</evidence>
<dbReference type="PATRIC" id="fig|1278073.3.peg.7806"/>
<evidence type="ECO:0000313" key="6">
    <source>
        <dbReference type="Proteomes" id="UP000011131"/>
    </source>
</evidence>
<dbReference type="RefSeq" id="WP_015353200.1">
    <property type="nucleotide sequence ID" value="NC_020126.1"/>
</dbReference>
<organism evidence="5 6">
    <name type="scientific">Myxococcus stipitatus (strain DSM 14675 / JCM 12634 / Mx s8)</name>
    <dbReference type="NCBI Taxonomy" id="1278073"/>
    <lineage>
        <taxon>Bacteria</taxon>
        <taxon>Pseudomonadati</taxon>
        <taxon>Myxococcota</taxon>
        <taxon>Myxococcia</taxon>
        <taxon>Myxococcales</taxon>
        <taxon>Cystobacterineae</taxon>
        <taxon>Myxococcaceae</taxon>
        <taxon>Myxococcus</taxon>
    </lineage>
</organism>